<dbReference type="InterPro" id="IPR005182">
    <property type="entry name" value="YdbS-like_PH"/>
</dbReference>
<keyword evidence="4" id="KW-1185">Reference proteome</keyword>
<dbReference type="InterPro" id="IPR014529">
    <property type="entry name" value="UCP026631"/>
</dbReference>
<feature type="transmembrane region" description="Helical" evidence="1">
    <location>
        <begin position="21"/>
        <end position="41"/>
    </location>
</feature>
<proteinExistence type="predicted"/>
<dbReference type="EMBL" id="CP064954">
    <property type="protein sequence ID" value="QPK80271.1"/>
    <property type="molecule type" value="Genomic_DNA"/>
</dbReference>
<dbReference type="RefSeq" id="WP_165008639.1">
    <property type="nucleotide sequence ID" value="NZ_CP064954.1"/>
</dbReference>
<dbReference type="AlphaFoldDB" id="A0A7T0KGE7"/>
<organism evidence="3 4">
    <name type="scientific">Corynebacterium lizhenjunii</name>
    <dbReference type="NCBI Taxonomy" id="2709394"/>
    <lineage>
        <taxon>Bacteria</taxon>
        <taxon>Bacillati</taxon>
        <taxon>Actinomycetota</taxon>
        <taxon>Actinomycetes</taxon>
        <taxon>Mycobacteriales</taxon>
        <taxon>Corynebacteriaceae</taxon>
        <taxon>Corynebacterium</taxon>
    </lineage>
</organism>
<feature type="transmembrane region" description="Helical" evidence="1">
    <location>
        <begin position="61"/>
        <end position="82"/>
    </location>
</feature>
<feature type="domain" description="YdbS-like PH" evidence="2">
    <location>
        <begin position="395"/>
        <end position="449"/>
    </location>
</feature>
<dbReference type="PANTHER" id="PTHR34473:SF3">
    <property type="entry name" value="TRANSMEMBRANE PROTEIN-RELATED"/>
    <property type="match status" value="1"/>
</dbReference>
<feature type="transmembrane region" description="Helical" evidence="1">
    <location>
        <begin position="217"/>
        <end position="250"/>
    </location>
</feature>
<dbReference type="Proteomes" id="UP000594681">
    <property type="component" value="Chromosome"/>
</dbReference>
<keyword evidence="1" id="KW-0472">Membrane</keyword>
<reference evidence="3 4" key="1">
    <citation type="submission" date="2020-11" db="EMBL/GenBank/DDBJ databases">
        <title>Corynebacterium sp. ZJ-599.</title>
        <authorList>
            <person name="Zhou J."/>
        </authorList>
    </citation>
    <scope>NUCLEOTIDE SEQUENCE [LARGE SCALE GENOMIC DNA]</scope>
    <source>
        <strain evidence="3 4">ZJ-599</strain>
    </source>
</reference>
<evidence type="ECO:0000313" key="4">
    <source>
        <dbReference type="Proteomes" id="UP000594681"/>
    </source>
</evidence>
<dbReference type="PIRSF" id="PIRSF026631">
    <property type="entry name" value="UCP026631"/>
    <property type="match status" value="1"/>
</dbReference>
<accession>A0A7T0KGE7</accession>
<evidence type="ECO:0000313" key="3">
    <source>
        <dbReference type="EMBL" id="QPK80271.1"/>
    </source>
</evidence>
<dbReference type="KEGG" id="cliz:G7Y31_02715"/>
<protein>
    <submittedName>
        <fullName evidence="3">PH domain-containing protein</fullName>
    </submittedName>
</protein>
<evidence type="ECO:0000259" key="2">
    <source>
        <dbReference type="Pfam" id="PF03703"/>
    </source>
</evidence>
<feature type="domain" description="YdbS-like PH" evidence="2">
    <location>
        <begin position="270"/>
        <end position="319"/>
    </location>
</feature>
<dbReference type="Pfam" id="PF03703">
    <property type="entry name" value="bPH_2"/>
    <property type="match status" value="3"/>
</dbReference>
<gene>
    <name evidence="3" type="ORF">G7Y31_02715</name>
</gene>
<keyword evidence="1" id="KW-0812">Transmembrane</keyword>
<keyword evidence="1" id="KW-1133">Transmembrane helix</keyword>
<dbReference type="PANTHER" id="PTHR34473">
    <property type="entry name" value="UPF0699 TRANSMEMBRANE PROTEIN YDBS"/>
    <property type="match status" value="1"/>
</dbReference>
<feature type="domain" description="YdbS-like PH" evidence="2">
    <location>
        <begin position="82"/>
        <end position="161"/>
    </location>
</feature>
<evidence type="ECO:0000256" key="1">
    <source>
        <dbReference type="SAM" id="Phobius"/>
    </source>
</evidence>
<sequence>MDSLAEQGFRPVHRLTPLLRFWSAILAVLTIGLLNIGAQGFNDIAHFLSEGHWGALLRGTLIGLGGFAALCAALWLVSGVWWRRMGYRVDGEEISLRHGLLTTALRSARYDRIQAVDVVEDVIARIFGLAVVRVETAGGNSSVIQIAYLRKQEAEALRQEIMGHVRGAGPAVSASAPLLADAPLPAGDPAAAADQAPALIEQVPIQRTLLAEALRPMALVLLVAAGVAWFTPLSAAVLLPMVVGIVPSLWNLVDSSWKFTLVCDESAGNTVLNLHYGLADRRRQTIRLDRIHGVRVAQPLLWRAFGWYQVHVSVAGYGSAAGKASGTTRILPVGTREQAMELFRVVSALSAAEIEQYARPEGHTQPTYTSPSKAWLVSPVDLRQQAVTLHNGVAIVHKGRLSRRVMVVETSHIQELTYKAGPLSQLLGIATVRFDLVGGPVRMAGANLTPADATALLTRLRQRRLPGMPTQPEIAQP</sequence>
<name>A0A7T0KGE7_9CORY</name>